<proteinExistence type="predicted"/>
<protein>
    <submittedName>
        <fullName evidence="2">Uncharacterized protein</fullName>
    </submittedName>
</protein>
<feature type="region of interest" description="Disordered" evidence="1">
    <location>
        <begin position="18"/>
        <end position="51"/>
    </location>
</feature>
<accession>A0A836A663</accession>
<organism evidence="2 3">
    <name type="scientific">Ovis aries</name>
    <name type="common">Sheep</name>
    <dbReference type="NCBI Taxonomy" id="9940"/>
    <lineage>
        <taxon>Eukaryota</taxon>
        <taxon>Metazoa</taxon>
        <taxon>Chordata</taxon>
        <taxon>Craniata</taxon>
        <taxon>Vertebrata</taxon>
        <taxon>Euteleostomi</taxon>
        <taxon>Mammalia</taxon>
        <taxon>Eutheria</taxon>
        <taxon>Laurasiatheria</taxon>
        <taxon>Artiodactyla</taxon>
        <taxon>Ruminantia</taxon>
        <taxon>Pecora</taxon>
        <taxon>Bovidae</taxon>
        <taxon>Caprinae</taxon>
        <taxon>Ovis</taxon>
    </lineage>
</organism>
<evidence type="ECO:0000313" key="3">
    <source>
        <dbReference type="Proteomes" id="UP000664991"/>
    </source>
</evidence>
<comment type="caution">
    <text evidence="2">The sequence shown here is derived from an EMBL/GenBank/DDBJ whole genome shotgun (WGS) entry which is preliminary data.</text>
</comment>
<reference evidence="2 3" key="1">
    <citation type="submission" date="2020-12" db="EMBL/GenBank/DDBJ databases">
        <title>De novo assembly of Tibetan sheep genome.</title>
        <authorList>
            <person name="Li X."/>
        </authorList>
    </citation>
    <scope>NUCLEOTIDE SEQUENCE [LARGE SCALE GENOMIC DNA]</scope>
    <source>
        <tissue evidence="2">Heart</tissue>
    </source>
</reference>
<evidence type="ECO:0000256" key="1">
    <source>
        <dbReference type="SAM" id="MobiDB-lite"/>
    </source>
</evidence>
<name>A0A836A663_SHEEP</name>
<gene>
    <name evidence="2" type="ORF">JEQ12_013415</name>
</gene>
<dbReference type="AlphaFoldDB" id="A0A836A663"/>
<sequence length="103" mass="11396">MRPRRLVFAFRNPAAVLRSPPKVGTPESSPAAMHRQTRGQHRAWERHGLGSSSEEECVGLSRRVLKSSSSVCFCPWCGSAGLGQRLCAIQKLEQRPLGAQNQR</sequence>
<dbReference type="Proteomes" id="UP000664991">
    <property type="component" value="Unassembled WGS sequence"/>
</dbReference>
<evidence type="ECO:0000313" key="2">
    <source>
        <dbReference type="EMBL" id="KAG5210986.1"/>
    </source>
</evidence>
<dbReference type="EMBL" id="JAEMGP010000003">
    <property type="protein sequence ID" value="KAG5210986.1"/>
    <property type="molecule type" value="Genomic_DNA"/>
</dbReference>